<feature type="region of interest" description="Disordered" evidence="4">
    <location>
        <begin position="485"/>
        <end position="509"/>
    </location>
</feature>
<dbReference type="EMBL" id="FNXT01001250">
    <property type="protein sequence ID" value="SZX76183.1"/>
    <property type="molecule type" value="Genomic_DNA"/>
</dbReference>
<reference evidence="6 7" key="1">
    <citation type="submission" date="2016-10" db="EMBL/GenBank/DDBJ databases">
        <authorList>
            <person name="Cai Z."/>
        </authorList>
    </citation>
    <scope>NUCLEOTIDE SEQUENCE [LARGE SCALE GENOMIC DNA]</scope>
</reference>
<feature type="domain" description="CBS" evidence="5">
    <location>
        <begin position="513"/>
        <end position="574"/>
    </location>
</feature>
<gene>
    <name evidence="6" type="ORF">BQ4739_LOCUS16545</name>
</gene>
<dbReference type="Pfam" id="PF00571">
    <property type="entry name" value="CBS"/>
    <property type="match status" value="1"/>
</dbReference>
<sequence length="574" mass="57704">MDQSAKGLKELLGQTQLKDLLHSKREKPLVGVSHTADVGTVLDTLSKHGVLSAPIFVSEQGGTEFTPSVSTLVGFVDVWAVLSAFLQSLPAAAGGNGDLSAEQLEQLGAALCARPVLSLFDSNAAVRAAIDAGDARAACADWELHDDPDSSLLEVIRSCFLPRAPNTSLSSWQSGAGFALSSSPRVPASPIAAAAAGGIGGSTNGASATGHSRHPAASHRIVVANPGNTEHPLSVLSQSDVLRFLAAHHECLRPLGKASLAELGLATGSLHLAAGPAGAGISGATCRPPALSTGNSGPGHGHCGPLPHIPSSPKPPLAGGSYASGTSSPPPDDGSLAGGIAASPGSEGHFSPGSSLLQRASSGGPAAMQMSPPASPRVSAGAHHLLSSGSLGAGHRPAPRRQLVAVHESVTALEAFRVLLQQRVSACAVLAGVGSSVNMRLVGNLSASDLRHLRRGGFGVLALSVKQFLASKPLAPDTAIPLSLPSPPASAAASPAGAPPSPGPHPRPPGVLMAHAPGVYTCQATASLEELVRMLGAPQHGIHRVYVVDPDQRPAGVVTGTDVLQLLSTACSRE</sequence>
<evidence type="ECO:0000256" key="4">
    <source>
        <dbReference type="SAM" id="MobiDB-lite"/>
    </source>
</evidence>
<dbReference type="PROSITE" id="PS51371">
    <property type="entry name" value="CBS"/>
    <property type="match status" value="1"/>
</dbReference>
<evidence type="ECO:0000259" key="5">
    <source>
        <dbReference type="PROSITE" id="PS51371"/>
    </source>
</evidence>
<dbReference type="Proteomes" id="UP000256970">
    <property type="component" value="Unassembled WGS sequence"/>
</dbReference>
<dbReference type="SMART" id="SM00116">
    <property type="entry name" value="CBS"/>
    <property type="match status" value="3"/>
</dbReference>
<keyword evidence="2 3" id="KW-0129">CBS domain</keyword>
<dbReference type="InterPro" id="IPR050511">
    <property type="entry name" value="AMPK_gamma/SDS23_families"/>
</dbReference>
<feature type="compositionally biased region" description="Polar residues" evidence="4">
    <location>
        <begin position="352"/>
        <end position="361"/>
    </location>
</feature>
<evidence type="ECO:0000313" key="7">
    <source>
        <dbReference type="Proteomes" id="UP000256970"/>
    </source>
</evidence>
<evidence type="ECO:0000256" key="3">
    <source>
        <dbReference type="PROSITE-ProRule" id="PRU00703"/>
    </source>
</evidence>
<feature type="region of interest" description="Disordered" evidence="4">
    <location>
        <begin position="290"/>
        <end position="396"/>
    </location>
</feature>
<dbReference type="InterPro" id="IPR000644">
    <property type="entry name" value="CBS_dom"/>
</dbReference>
<keyword evidence="1" id="KW-0677">Repeat</keyword>
<dbReference type="PANTHER" id="PTHR13780">
    <property type="entry name" value="AMP-ACTIVATED PROTEIN KINASE, GAMMA REGULATORY SUBUNIT"/>
    <property type="match status" value="1"/>
</dbReference>
<protein>
    <recommendedName>
        <fullName evidence="5">CBS domain-containing protein</fullName>
    </recommendedName>
</protein>
<accession>A0A383WG09</accession>
<evidence type="ECO:0000313" key="6">
    <source>
        <dbReference type="EMBL" id="SZX76183.1"/>
    </source>
</evidence>
<organism evidence="6 7">
    <name type="scientific">Tetradesmus obliquus</name>
    <name type="common">Green alga</name>
    <name type="synonym">Acutodesmus obliquus</name>
    <dbReference type="NCBI Taxonomy" id="3088"/>
    <lineage>
        <taxon>Eukaryota</taxon>
        <taxon>Viridiplantae</taxon>
        <taxon>Chlorophyta</taxon>
        <taxon>core chlorophytes</taxon>
        <taxon>Chlorophyceae</taxon>
        <taxon>CS clade</taxon>
        <taxon>Sphaeropleales</taxon>
        <taxon>Scenedesmaceae</taxon>
        <taxon>Tetradesmus</taxon>
    </lineage>
</organism>
<proteinExistence type="predicted"/>
<dbReference type="CDD" id="cd02205">
    <property type="entry name" value="CBS_pair_SF"/>
    <property type="match status" value="1"/>
</dbReference>
<feature type="compositionally biased region" description="Pro residues" evidence="4">
    <location>
        <begin position="497"/>
        <end position="509"/>
    </location>
</feature>
<dbReference type="SUPFAM" id="SSF54631">
    <property type="entry name" value="CBS-domain pair"/>
    <property type="match status" value="1"/>
</dbReference>
<feature type="compositionally biased region" description="Pro residues" evidence="4">
    <location>
        <begin position="307"/>
        <end position="316"/>
    </location>
</feature>
<name>A0A383WG09_TETOB</name>
<dbReference type="Gene3D" id="3.10.580.10">
    <property type="entry name" value="CBS-domain"/>
    <property type="match status" value="1"/>
</dbReference>
<evidence type="ECO:0000256" key="2">
    <source>
        <dbReference type="ARBA" id="ARBA00023122"/>
    </source>
</evidence>
<evidence type="ECO:0000256" key="1">
    <source>
        <dbReference type="ARBA" id="ARBA00022737"/>
    </source>
</evidence>
<dbReference type="InterPro" id="IPR046342">
    <property type="entry name" value="CBS_dom_sf"/>
</dbReference>
<dbReference type="AlphaFoldDB" id="A0A383WG09"/>
<dbReference type="PANTHER" id="PTHR13780:SF128">
    <property type="entry name" value="CBS DOMAIN-CONTAINING PROTEIN"/>
    <property type="match status" value="1"/>
</dbReference>
<keyword evidence="7" id="KW-1185">Reference proteome</keyword>